<feature type="domain" description="Imelysin-like" evidence="4">
    <location>
        <begin position="57"/>
        <end position="351"/>
    </location>
</feature>
<keyword evidence="6" id="KW-1185">Reference proteome</keyword>
<dbReference type="InterPro" id="IPR034984">
    <property type="entry name" value="Imelysin-like_IPPA"/>
</dbReference>
<keyword evidence="2 3" id="KW-0732">Signal</keyword>
<evidence type="ECO:0000259" key="4">
    <source>
        <dbReference type="Pfam" id="PF09375"/>
    </source>
</evidence>
<name>A0A2C9D3B2_9HYPH</name>
<gene>
    <name evidence="5" type="ORF">HDIA_1276</name>
</gene>
<dbReference type="RefSeq" id="WP_099555404.1">
    <property type="nucleotide sequence ID" value="NZ_LT960614.1"/>
</dbReference>
<dbReference type="Pfam" id="PF09375">
    <property type="entry name" value="Peptidase_M75"/>
    <property type="match status" value="1"/>
</dbReference>
<dbReference type="OrthoDB" id="5729110at2"/>
<dbReference type="KEGG" id="hdi:HDIA_1276"/>
<feature type="chain" id="PRO_5012157668" evidence="3">
    <location>
        <begin position="28"/>
        <end position="380"/>
    </location>
</feature>
<dbReference type="CDD" id="cd14659">
    <property type="entry name" value="Imelysin-like_IPPA"/>
    <property type="match status" value="1"/>
</dbReference>
<dbReference type="Gene3D" id="1.20.1420.20">
    <property type="entry name" value="M75 peptidase, HXXE motif"/>
    <property type="match status" value="1"/>
</dbReference>
<dbReference type="GO" id="GO:0030313">
    <property type="term" value="C:cell envelope"/>
    <property type="evidence" value="ECO:0007669"/>
    <property type="project" value="UniProtKB-SubCell"/>
</dbReference>
<sequence>MMNGPGSAAFLAGTLLLTCLTPVAALAQARGEGSTQAANLSEAEFGAIVANAIDGEIRPGFKALAAKADVFWDDAKALCKAPDAAHLDTARKAFAATVTAWSRVEFWRFGPLMEEHRLERMAFWPDARSLGLKQVQAALAKKDDTATSVESLVQKSVAMQGLTALDYLLYGSGAETLGKADDAGGAYRCHYAEAAAANVADMAGQLQTAWTGPDGAAALFEKPGSNNPLFQTSKEAAGELFQQVATGLEIIGDHKLKVALGKSVDDAKPKLAPFWRSGLTMATVAANFEGLRGLVEASGAGKKLDPSLEWLDNSIRFEFDNAIDAARKLDKPIEDVVTTPDDRKLASYLVLKTLSIRDNVGSDLVAGIGLEKGFNSLDGD</sequence>
<keyword evidence="5" id="KW-0449">Lipoprotein</keyword>
<protein>
    <submittedName>
        <fullName evidence="5">Putative periplasmic lipoprotein</fullName>
    </submittedName>
</protein>
<evidence type="ECO:0000256" key="3">
    <source>
        <dbReference type="SAM" id="SignalP"/>
    </source>
</evidence>
<evidence type="ECO:0000313" key="6">
    <source>
        <dbReference type="Proteomes" id="UP000223606"/>
    </source>
</evidence>
<accession>A0A2C9D3B2</accession>
<proteinExistence type="predicted"/>
<evidence type="ECO:0000256" key="1">
    <source>
        <dbReference type="ARBA" id="ARBA00004196"/>
    </source>
</evidence>
<comment type="subcellular location">
    <subcellularLocation>
        <location evidence="1">Cell envelope</location>
    </subcellularLocation>
</comment>
<dbReference type="InterPro" id="IPR038352">
    <property type="entry name" value="Imelysin_sf"/>
</dbReference>
<reference evidence="6" key="1">
    <citation type="submission" date="2017-09" db="EMBL/GenBank/DDBJ databases">
        <title>Genome sequence of Nannocystis excedens DSM 71.</title>
        <authorList>
            <person name="Blom J."/>
        </authorList>
    </citation>
    <scope>NUCLEOTIDE SEQUENCE [LARGE SCALE GENOMIC DNA]</scope>
    <source>
        <strain evidence="6">type strain: E19</strain>
    </source>
</reference>
<dbReference type="EMBL" id="LT960614">
    <property type="protein sequence ID" value="SON54817.1"/>
    <property type="molecule type" value="Genomic_DNA"/>
</dbReference>
<feature type="signal peptide" evidence="3">
    <location>
        <begin position="1"/>
        <end position="27"/>
    </location>
</feature>
<dbReference type="Proteomes" id="UP000223606">
    <property type="component" value="Chromosome 1"/>
</dbReference>
<organism evidence="5 6">
    <name type="scientific">Hartmannibacter diazotrophicus</name>
    <dbReference type="NCBI Taxonomy" id="1482074"/>
    <lineage>
        <taxon>Bacteria</taxon>
        <taxon>Pseudomonadati</taxon>
        <taxon>Pseudomonadota</taxon>
        <taxon>Alphaproteobacteria</taxon>
        <taxon>Hyphomicrobiales</taxon>
        <taxon>Pleomorphomonadaceae</taxon>
        <taxon>Hartmannibacter</taxon>
    </lineage>
</organism>
<dbReference type="InterPro" id="IPR018976">
    <property type="entry name" value="Imelysin-like"/>
</dbReference>
<evidence type="ECO:0000256" key="2">
    <source>
        <dbReference type="ARBA" id="ARBA00022729"/>
    </source>
</evidence>
<dbReference type="AlphaFoldDB" id="A0A2C9D3B2"/>
<evidence type="ECO:0000313" key="5">
    <source>
        <dbReference type="EMBL" id="SON54817.1"/>
    </source>
</evidence>